<dbReference type="PANTHER" id="PTHR23291:SF108">
    <property type="entry name" value="OS03G0795800 PROTEIN"/>
    <property type="match status" value="1"/>
</dbReference>
<dbReference type="EMBL" id="CP126652">
    <property type="protein sequence ID" value="WJZ87154.1"/>
    <property type="molecule type" value="Genomic_DNA"/>
</dbReference>
<comment type="similarity">
    <text evidence="5">Belongs to the BI1 family.</text>
</comment>
<feature type="transmembrane region" description="Helical" evidence="5">
    <location>
        <begin position="128"/>
        <end position="147"/>
    </location>
</feature>
<evidence type="ECO:0000256" key="4">
    <source>
        <dbReference type="ARBA" id="ARBA00023136"/>
    </source>
</evidence>
<proteinExistence type="inferred from homology"/>
<gene>
    <name evidence="6" type="ORF">VitviT2T_006556</name>
</gene>
<evidence type="ECO:0000313" key="7">
    <source>
        <dbReference type="Proteomes" id="UP001227230"/>
    </source>
</evidence>
<feature type="transmembrane region" description="Helical" evidence="5">
    <location>
        <begin position="183"/>
        <end position="203"/>
    </location>
</feature>
<evidence type="ECO:0000256" key="3">
    <source>
        <dbReference type="ARBA" id="ARBA00022989"/>
    </source>
</evidence>
<keyword evidence="4 5" id="KW-0472">Membrane</keyword>
<organism evidence="6 7">
    <name type="scientific">Vitis vinifera</name>
    <name type="common">Grape</name>
    <dbReference type="NCBI Taxonomy" id="29760"/>
    <lineage>
        <taxon>Eukaryota</taxon>
        <taxon>Viridiplantae</taxon>
        <taxon>Streptophyta</taxon>
        <taxon>Embryophyta</taxon>
        <taxon>Tracheophyta</taxon>
        <taxon>Spermatophyta</taxon>
        <taxon>Magnoliopsida</taxon>
        <taxon>eudicotyledons</taxon>
        <taxon>Gunneridae</taxon>
        <taxon>Pentapetalae</taxon>
        <taxon>rosids</taxon>
        <taxon>Vitales</taxon>
        <taxon>Vitaceae</taxon>
        <taxon>Viteae</taxon>
        <taxon>Vitis</taxon>
    </lineage>
</organism>
<feature type="transmembrane region" description="Helical" evidence="5">
    <location>
        <begin position="159"/>
        <end position="177"/>
    </location>
</feature>
<feature type="transmembrane region" description="Helical" evidence="5">
    <location>
        <begin position="99"/>
        <end position="122"/>
    </location>
</feature>
<feature type="transmembrane region" description="Helical" evidence="5">
    <location>
        <begin position="215"/>
        <end position="237"/>
    </location>
</feature>
<comment type="subcellular location">
    <subcellularLocation>
        <location evidence="1">Membrane</location>
        <topology evidence="1">Multi-pass membrane protein</topology>
    </subcellularLocation>
</comment>
<feature type="transmembrane region" description="Helical" evidence="5">
    <location>
        <begin position="36"/>
        <end position="57"/>
    </location>
</feature>
<evidence type="ECO:0008006" key="8">
    <source>
        <dbReference type="Google" id="ProtNLM"/>
    </source>
</evidence>
<evidence type="ECO:0000256" key="2">
    <source>
        <dbReference type="ARBA" id="ARBA00022692"/>
    </source>
</evidence>
<dbReference type="PANTHER" id="PTHR23291">
    <property type="entry name" value="BAX INHIBITOR-RELATED"/>
    <property type="match status" value="1"/>
</dbReference>
<keyword evidence="7" id="KW-1185">Reference proteome</keyword>
<dbReference type="Proteomes" id="UP001227230">
    <property type="component" value="Chromosome 5"/>
</dbReference>
<evidence type="ECO:0000256" key="5">
    <source>
        <dbReference type="RuleBase" id="RU004379"/>
    </source>
</evidence>
<evidence type="ECO:0000256" key="1">
    <source>
        <dbReference type="ARBA" id="ARBA00004141"/>
    </source>
</evidence>
<name>A0ABY9BWQ5_VITVI</name>
<keyword evidence="2 5" id="KW-0812">Transmembrane</keyword>
<dbReference type="Pfam" id="PF01027">
    <property type="entry name" value="Bax1-I"/>
    <property type="match status" value="1"/>
</dbReference>
<feature type="transmembrane region" description="Helical" evidence="5">
    <location>
        <begin position="69"/>
        <end position="92"/>
    </location>
</feature>
<evidence type="ECO:0000313" key="6">
    <source>
        <dbReference type="EMBL" id="WJZ87154.1"/>
    </source>
</evidence>
<dbReference type="InterPro" id="IPR006214">
    <property type="entry name" value="Bax_inhibitor_1-related"/>
</dbReference>
<keyword evidence="3 5" id="KW-1133">Transmembrane helix</keyword>
<sequence length="242" mass="26951">MSPKRSKGDIETGGEGHLYPMMLESPPMRWAFIRKVYAILSMQLLLTVVVAAIVVVVDPISDFMVHNRAGLGLYLFIVVLSLILMCALAAFHKRHPVNLILLGMFTLTMAFTMGLSCAFVKGKIILEAAILTSVVTIGLTLYTFWAAKRGHDFSFLGPFLFASLLVLLVFSMIQMFFPMGKLSTMIFGCLGAIIFSGFIIYDTDNMIKRYEYDDFIWAAVSLYLDILNLFIALINILTASDS</sequence>
<accession>A0ABY9BWQ5</accession>
<protein>
    <recommendedName>
        <fullName evidence="8">BI1-like protein</fullName>
    </recommendedName>
</protein>
<reference evidence="6 7" key="1">
    <citation type="journal article" date="2023" name="Hortic Res">
        <title>The complete reference genome for grapevine (Vitis vinifera L.) genetics and breeding.</title>
        <authorList>
            <person name="Shi X."/>
            <person name="Cao S."/>
            <person name="Wang X."/>
            <person name="Huang S."/>
            <person name="Wang Y."/>
            <person name="Liu Z."/>
            <person name="Liu W."/>
            <person name="Leng X."/>
            <person name="Peng Y."/>
            <person name="Wang N."/>
            <person name="Wang Y."/>
            <person name="Ma Z."/>
            <person name="Xu X."/>
            <person name="Zhang F."/>
            <person name="Xue H."/>
            <person name="Zhong H."/>
            <person name="Wang Y."/>
            <person name="Zhang K."/>
            <person name="Velt A."/>
            <person name="Avia K."/>
            <person name="Holtgrawe D."/>
            <person name="Grimplet J."/>
            <person name="Matus J.T."/>
            <person name="Ware D."/>
            <person name="Wu X."/>
            <person name="Wang H."/>
            <person name="Liu C."/>
            <person name="Fang Y."/>
            <person name="Rustenholz C."/>
            <person name="Cheng Z."/>
            <person name="Xiao H."/>
            <person name="Zhou Y."/>
        </authorList>
    </citation>
    <scope>NUCLEOTIDE SEQUENCE [LARGE SCALE GENOMIC DNA]</scope>
    <source>
        <strain evidence="7">cv. Pinot noir / PN40024</strain>
        <tissue evidence="6">Leaf</tissue>
    </source>
</reference>